<feature type="transmembrane region" description="Helical" evidence="1">
    <location>
        <begin position="156"/>
        <end position="182"/>
    </location>
</feature>
<keyword evidence="1" id="KW-0812">Transmembrane</keyword>
<gene>
    <name evidence="3" type="ORF">HTZ77_13685</name>
</gene>
<keyword evidence="1" id="KW-1133">Transmembrane helix</keyword>
<dbReference type="Pfam" id="PF13796">
    <property type="entry name" value="Sensor"/>
    <property type="match status" value="1"/>
</dbReference>
<organism evidence="3 4">
    <name type="scientific">Nonomuraea montanisoli</name>
    <dbReference type="NCBI Taxonomy" id="2741721"/>
    <lineage>
        <taxon>Bacteria</taxon>
        <taxon>Bacillati</taxon>
        <taxon>Actinomycetota</taxon>
        <taxon>Actinomycetes</taxon>
        <taxon>Streptosporangiales</taxon>
        <taxon>Streptosporangiaceae</taxon>
        <taxon>Nonomuraea</taxon>
    </lineage>
</organism>
<keyword evidence="4" id="KW-1185">Reference proteome</keyword>
<reference evidence="3 4" key="1">
    <citation type="submission" date="2020-06" db="EMBL/GenBank/DDBJ databases">
        <title>Nonomuraea sp. SMC257, a novel actinomycete isolated from soil.</title>
        <authorList>
            <person name="Chanama M."/>
        </authorList>
    </citation>
    <scope>NUCLEOTIDE SEQUENCE [LARGE SCALE GENOMIC DNA]</scope>
    <source>
        <strain evidence="3 4">SMC257</strain>
    </source>
</reference>
<feature type="domain" description="Putative sensor" evidence="2">
    <location>
        <begin position="14"/>
        <end position="200"/>
    </location>
</feature>
<keyword evidence="1" id="KW-0472">Membrane</keyword>
<dbReference type="AlphaFoldDB" id="A0A7Y6I695"/>
<feature type="transmembrane region" description="Helical" evidence="1">
    <location>
        <begin position="106"/>
        <end position="136"/>
    </location>
</feature>
<evidence type="ECO:0000256" key="1">
    <source>
        <dbReference type="SAM" id="Phobius"/>
    </source>
</evidence>
<sequence>MKTLRHRIATDTRYTFMGLPAALASFGLVVTGVAAGLGSAVAVVGLPVLAGTAVLARNFAESERESLAGVLGRPVGRPVYAGPPAGAGRWRRTLNPLASPQAWMDLLHAVVAFPFAVVAFVITTVWWAAAIAGLTFPLYGWIIAGIPGVDGGLPQLLGLGTGTATFVMFNTAVGALFALTLAPAVRAAALFRAAPAQLLLARPVVENPYDLHAYGTAHPAFRTAAHL</sequence>
<dbReference type="RefSeq" id="WP_175589926.1">
    <property type="nucleotide sequence ID" value="NZ_JABWGN010000005.1"/>
</dbReference>
<name>A0A7Y6I695_9ACTN</name>
<comment type="caution">
    <text evidence="3">The sequence shown here is derived from an EMBL/GenBank/DDBJ whole genome shotgun (WGS) entry which is preliminary data.</text>
</comment>
<evidence type="ECO:0000259" key="2">
    <source>
        <dbReference type="Pfam" id="PF13796"/>
    </source>
</evidence>
<accession>A0A7Y6I695</accession>
<protein>
    <submittedName>
        <fullName evidence="3">Sensor domain-containing protein</fullName>
    </submittedName>
</protein>
<dbReference type="Proteomes" id="UP000586042">
    <property type="component" value="Unassembled WGS sequence"/>
</dbReference>
<evidence type="ECO:0000313" key="4">
    <source>
        <dbReference type="Proteomes" id="UP000586042"/>
    </source>
</evidence>
<evidence type="ECO:0000313" key="3">
    <source>
        <dbReference type="EMBL" id="NUW32473.1"/>
    </source>
</evidence>
<dbReference type="EMBL" id="JABWGN010000005">
    <property type="protein sequence ID" value="NUW32473.1"/>
    <property type="molecule type" value="Genomic_DNA"/>
</dbReference>
<proteinExistence type="predicted"/>
<dbReference type="InterPro" id="IPR025828">
    <property type="entry name" value="Put_sensor_dom"/>
</dbReference>